<reference evidence="2 3" key="1">
    <citation type="submission" date="2019-03" db="EMBL/GenBank/DDBJ databases">
        <title>Rhodosporidium diobovatum UCD-FST 08-225 genome sequencing, assembly, and annotation.</title>
        <authorList>
            <person name="Fakankun I.U."/>
            <person name="Fristensky B."/>
            <person name="Levin D.B."/>
        </authorList>
    </citation>
    <scope>NUCLEOTIDE SEQUENCE [LARGE SCALE GENOMIC DNA]</scope>
    <source>
        <strain evidence="2 3">UCD-FST 08-225</strain>
    </source>
</reference>
<dbReference type="OrthoDB" id="2524489at2759"/>
<feature type="non-terminal residue" evidence="2">
    <location>
        <position position="361"/>
    </location>
</feature>
<dbReference type="STRING" id="5288.A0A5C5G013"/>
<dbReference type="EMBL" id="SOZI01000037">
    <property type="protein sequence ID" value="TNY21779.1"/>
    <property type="molecule type" value="Genomic_DNA"/>
</dbReference>
<keyword evidence="3" id="KW-1185">Reference proteome</keyword>
<dbReference type="AlphaFoldDB" id="A0A5C5G013"/>
<protein>
    <submittedName>
        <fullName evidence="2">Uncharacterized protein</fullName>
    </submittedName>
</protein>
<accession>A0A5C5G013</accession>
<name>A0A5C5G013_9BASI</name>
<dbReference type="Proteomes" id="UP000311382">
    <property type="component" value="Unassembled WGS sequence"/>
</dbReference>
<comment type="caution">
    <text evidence="2">The sequence shown here is derived from an EMBL/GenBank/DDBJ whole genome shotgun (WGS) entry which is preliminary data.</text>
</comment>
<organism evidence="2 3">
    <name type="scientific">Rhodotorula diobovata</name>
    <dbReference type="NCBI Taxonomy" id="5288"/>
    <lineage>
        <taxon>Eukaryota</taxon>
        <taxon>Fungi</taxon>
        <taxon>Dikarya</taxon>
        <taxon>Basidiomycota</taxon>
        <taxon>Pucciniomycotina</taxon>
        <taxon>Microbotryomycetes</taxon>
        <taxon>Sporidiobolales</taxon>
        <taxon>Sporidiobolaceae</taxon>
        <taxon>Rhodotorula</taxon>
    </lineage>
</organism>
<sequence length="361" mass="39378">FQPGSELKWTLRTESEAVQALIQLREVLWIQQGEFGNHDDLQAESHELVTTLISSSPHSHLADSFATYSRFCQLGNVPVFPVTPPLLALCLVSYCAEGGNAVETIRTDLNEVAELTHHLWEDEPKYCDLRTVDGAEKALRDLVKVDGIERGEPSPNIGGEVNLLRRNSGNEAERLDDASCRARSPGTEPRLDDRELGDGAAAGRYGRRARSADGEVVAGPPAKRVKPALRSPTVHAARVHDGAEAGAPWVLFFAVVKAVFSVYGIACRWSNTNGRPAQIRCGRYGDTTFDGDKCTFLLITDRDAKTKRWSLDAARSNSIHLHGPDARFIADPTWRPHLPDPIARAAIGTGEASSTALKRGS</sequence>
<proteinExistence type="predicted"/>
<gene>
    <name evidence="2" type="ORF">DMC30DRAFT_339251</name>
</gene>
<evidence type="ECO:0000313" key="3">
    <source>
        <dbReference type="Proteomes" id="UP000311382"/>
    </source>
</evidence>
<evidence type="ECO:0000313" key="2">
    <source>
        <dbReference type="EMBL" id="TNY21779.1"/>
    </source>
</evidence>
<feature type="non-terminal residue" evidence="2">
    <location>
        <position position="1"/>
    </location>
</feature>
<evidence type="ECO:0000256" key="1">
    <source>
        <dbReference type="SAM" id="MobiDB-lite"/>
    </source>
</evidence>
<feature type="region of interest" description="Disordered" evidence="1">
    <location>
        <begin position="172"/>
        <end position="199"/>
    </location>
</feature>